<feature type="non-terminal residue" evidence="1">
    <location>
        <position position="113"/>
    </location>
</feature>
<organism evidence="1 2">
    <name type="scientific">Phlebiopsis gigantea (strain 11061_1 CR5-6)</name>
    <name type="common">White-rot fungus</name>
    <name type="synonym">Peniophora gigantea</name>
    <dbReference type="NCBI Taxonomy" id="745531"/>
    <lineage>
        <taxon>Eukaryota</taxon>
        <taxon>Fungi</taxon>
        <taxon>Dikarya</taxon>
        <taxon>Basidiomycota</taxon>
        <taxon>Agaricomycotina</taxon>
        <taxon>Agaricomycetes</taxon>
        <taxon>Polyporales</taxon>
        <taxon>Phanerochaetaceae</taxon>
        <taxon>Phlebiopsis</taxon>
    </lineage>
</organism>
<gene>
    <name evidence="1" type="ORF">PHLGIDRAFT_60745</name>
</gene>
<dbReference type="Proteomes" id="UP000053257">
    <property type="component" value="Unassembled WGS sequence"/>
</dbReference>
<evidence type="ECO:0000313" key="1">
    <source>
        <dbReference type="EMBL" id="KIP02077.1"/>
    </source>
</evidence>
<evidence type="ECO:0000313" key="2">
    <source>
        <dbReference type="Proteomes" id="UP000053257"/>
    </source>
</evidence>
<dbReference type="AlphaFoldDB" id="A0A0C3RZV0"/>
<sequence length="113" mass="11952">VPPYYLIAFEVGGVPTTTNLGSDASNLSWKNTHKRAGSDTSCLPSSIDTSKIASINPNVTDTLSTCEEWGLTITGGQKPYTVVLSALNSPIITNITMGAKDNILTWPNRADPG</sequence>
<proteinExistence type="predicted"/>
<feature type="non-terminal residue" evidence="1">
    <location>
        <position position="1"/>
    </location>
</feature>
<reference evidence="1 2" key="1">
    <citation type="journal article" date="2014" name="PLoS Genet.">
        <title>Analysis of the Phlebiopsis gigantea genome, transcriptome and secretome provides insight into its pioneer colonization strategies of wood.</title>
        <authorList>
            <person name="Hori C."/>
            <person name="Ishida T."/>
            <person name="Igarashi K."/>
            <person name="Samejima M."/>
            <person name="Suzuki H."/>
            <person name="Master E."/>
            <person name="Ferreira P."/>
            <person name="Ruiz-Duenas F.J."/>
            <person name="Held B."/>
            <person name="Canessa P."/>
            <person name="Larrondo L.F."/>
            <person name="Schmoll M."/>
            <person name="Druzhinina I.S."/>
            <person name="Kubicek C.P."/>
            <person name="Gaskell J.A."/>
            <person name="Kersten P."/>
            <person name="St John F."/>
            <person name="Glasner J."/>
            <person name="Sabat G."/>
            <person name="Splinter BonDurant S."/>
            <person name="Syed K."/>
            <person name="Yadav J."/>
            <person name="Mgbeahuruike A.C."/>
            <person name="Kovalchuk A."/>
            <person name="Asiegbu F.O."/>
            <person name="Lackner G."/>
            <person name="Hoffmeister D."/>
            <person name="Rencoret J."/>
            <person name="Gutierrez A."/>
            <person name="Sun H."/>
            <person name="Lindquist E."/>
            <person name="Barry K."/>
            <person name="Riley R."/>
            <person name="Grigoriev I.V."/>
            <person name="Henrissat B."/>
            <person name="Kues U."/>
            <person name="Berka R.M."/>
            <person name="Martinez A.T."/>
            <person name="Covert S.F."/>
            <person name="Blanchette R.A."/>
            <person name="Cullen D."/>
        </authorList>
    </citation>
    <scope>NUCLEOTIDE SEQUENCE [LARGE SCALE GENOMIC DNA]</scope>
    <source>
        <strain evidence="1 2">11061_1 CR5-6</strain>
    </source>
</reference>
<keyword evidence="2" id="KW-1185">Reference proteome</keyword>
<name>A0A0C3RZV0_PHLG1</name>
<protein>
    <submittedName>
        <fullName evidence="1">Uncharacterized protein</fullName>
    </submittedName>
</protein>
<dbReference type="HOGENOM" id="CLU_084261_1_0_1"/>
<dbReference type="EMBL" id="KN840706">
    <property type="protein sequence ID" value="KIP02077.1"/>
    <property type="molecule type" value="Genomic_DNA"/>
</dbReference>
<accession>A0A0C3RZV0</accession>
<dbReference type="OrthoDB" id="2527908at2759"/>